<name>A0ABP6N7A5_9ACTN</name>
<evidence type="ECO:0000259" key="1">
    <source>
        <dbReference type="Pfam" id="PF05709"/>
    </source>
</evidence>
<proteinExistence type="predicted"/>
<dbReference type="Pfam" id="PF05709">
    <property type="entry name" value="Sipho_tail"/>
    <property type="match status" value="1"/>
</dbReference>
<comment type="caution">
    <text evidence="2">The sequence shown here is derived from an EMBL/GenBank/DDBJ whole genome shotgun (WGS) entry which is preliminary data.</text>
</comment>
<dbReference type="Proteomes" id="UP001500320">
    <property type="component" value="Unassembled WGS sequence"/>
</dbReference>
<accession>A0ABP6N7A5</accession>
<reference evidence="3" key="1">
    <citation type="journal article" date="2019" name="Int. J. Syst. Evol. Microbiol.">
        <title>The Global Catalogue of Microorganisms (GCM) 10K type strain sequencing project: providing services to taxonomists for standard genome sequencing and annotation.</title>
        <authorList>
            <consortium name="The Broad Institute Genomics Platform"/>
            <consortium name="The Broad Institute Genome Sequencing Center for Infectious Disease"/>
            <person name="Wu L."/>
            <person name="Ma J."/>
        </authorList>
    </citation>
    <scope>NUCLEOTIDE SEQUENCE [LARGE SCALE GENOMIC DNA]</scope>
    <source>
        <strain evidence="3">JCM 9373</strain>
    </source>
</reference>
<keyword evidence="3" id="KW-1185">Reference proteome</keyword>
<dbReference type="InterPro" id="IPR008841">
    <property type="entry name" value="Siphovirus-type_tail_N"/>
</dbReference>
<sequence length="317" mass="34713">MLAALADNQLWPKTAVEWTPPRDLAQGGTALPKYNFRSGAGGILLMPGARGFDAPPFMLSYDEMPGIDGAIPRNVRAGSRELFLPLYLYGADRPSMLAVKREFLASLNPAFGPGRLTVTEGDGSSRWIEAHYAYGAEGDEETEVSGFTWCKYGLVLRAMDPYWYSSETVERTFRDSVGDLKPFFSDPFFGLNINRTYTLNQSVTLEVSGDVETWPEWRINGPVSGVTFSRQDAGGAVESFTMDLSLSPTQAAYIDTRPGRKQAILLDGSETNLWEKLGPNPNLWAIKPGSNTVTLAVQGTGVGTSINLSYRPRFISA</sequence>
<organism evidence="2 3">
    <name type="scientific">Planomonospora alba</name>
    <dbReference type="NCBI Taxonomy" id="161354"/>
    <lineage>
        <taxon>Bacteria</taxon>
        <taxon>Bacillati</taxon>
        <taxon>Actinomycetota</taxon>
        <taxon>Actinomycetes</taxon>
        <taxon>Streptosporangiales</taxon>
        <taxon>Streptosporangiaceae</taxon>
        <taxon>Planomonospora</taxon>
    </lineage>
</organism>
<gene>
    <name evidence="2" type="ORF">GCM10010466_29370</name>
</gene>
<protein>
    <recommendedName>
        <fullName evidence="1">Siphovirus-type tail component RIFT-related domain-containing protein</fullName>
    </recommendedName>
</protein>
<feature type="domain" description="Siphovirus-type tail component RIFT-related" evidence="1">
    <location>
        <begin position="53"/>
        <end position="119"/>
    </location>
</feature>
<dbReference type="EMBL" id="BAAAUT010000021">
    <property type="protein sequence ID" value="GAA3136682.1"/>
    <property type="molecule type" value="Genomic_DNA"/>
</dbReference>
<evidence type="ECO:0000313" key="2">
    <source>
        <dbReference type="EMBL" id="GAA3136682.1"/>
    </source>
</evidence>
<evidence type="ECO:0000313" key="3">
    <source>
        <dbReference type="Proteomes" id="UP001500320"/>
    </source>
</evidence>